<proteinExistence type="predicted"/>
<organism evidence="1 2">
    <name type="scientific">Flavihumibacter petaseus NBRC 106054</name>
    <dbReference type="NCBI Taxonomy" id="1220578"/>
    <lineage>
        <taxon>Bacteria</taxon>
        <taxon>Pseudomonadati</taxon>
        <taxon>Bacteroidota</taxon>
        <taxon>Chitinophagia</taxon>
        <taxon>Chitinophagales</taxon>
        <taxon>Chitinophagaceae</taxon>
        <taxon>Flavihumibacter</taxon>
    </lineage>
</organism>
<dbReference type="STRING" id="1220578.FPE01S_05_00170"/>
<evidence type="ECO:0000313" key="1">
    <source>
        <dbReference type="EMBL" id="GAO45320.1"/>
    </source>
</evidence>
<sequence length="126" mass="14516">MMKQKLKYIELKSGYNDDGPAWIGYVEYSKSGKTVYFNDHAFYGNGHGGSHDMETGEIYWITGIKKNGSNRHVYGRGKIQIEDRAVEAYEAITGVKVHQNKDFEIVKIEVTSKERFNKLYNERLAD</sequence>
<accession>A0A0E9N7I6</accession>
<keyword evidence="2" id="KW-1185">Reference proteome</keyword>
<name>A0A0E9N7I6_9BACT</name>
<evidence type="ECO:0008006" key="3">
    <source>
        <dbReference type="Google" id="ProtNLM"/>
    </source>
</evidence>
<gene>
    <name evidence="1" type="ORF">FPE01S_05_00170</name>
</gene>
<evidence type="ECO:0000313" key="2">
    <source>
        <dbReference type="Proteomes" id="UP000033121"/>
    </source>
</evidence>
<reference evidence="1 2" key="1">
    <citation type="submission" date="2015-04" db="EMBL/GenBank/DDBJ databases">
        <title>Whole genome shotgun sequence of Flavihumibacter petaseus NBRC 106054.</title>
        <authorList>
            <person name="Miyazawa S."/>
            <person name="Hosoyama A."/>
            <person name="Hashimoto M."/>
            <person name="Noguchi M."/>
            <person name="Tsuchikane K."/>
            <person name="Ohji S."/>
            <person name="Yamazoe A."/>
            <person name="Ichikawa N."/>
            <person name="Kimura A."/>
            <person name="Fujita N."/>
        </authorList>
    </citation>
    <scope>NUCLEOTIDE SEQUENCE [LARGE SCALE GENOMIC DNA]</scope>
    <source>
        <strain evidence="1 2">NBRC 106054</strain>
    </source>
</reference>
<protein>
    <recommendedName>
        <fullName evidence="3">Mannose-1-phosphate guanylyltransferase</fullName>
    </recommendedName>
</protein>
<comment type="caution">
    <text evidence="1">The sequence shown here is derived from an EMBL/GenBank/DDBJ whole genome shotgun (WGS) entry which is preliminary data.</text>
</comment>
<dbReference type="Proteomes" id="UP000033121">
    <property type="component" value="Unassembled WGS sequence"/>
</dbReference>
<dbReference type="AlphaFoldDB" id="A0A0E9N7I6"/>
<dbReference type="EMBL" id="BBWV01000005">
    <property type="protein sequence ID" value="GAO45320.1"/>
    <property type="molecule type" value="Genomic_DNA"/>
</dbReference>
<dbReference type="RefSeq" id="WP_217998263.1">
    <property type="nucleotide sequence ID" value="NZ_BBWV01000005.1"/>
</dbReference>